<dbReference type="AlphaFoldDB" id="A0A1M6JQV0"/>
<dbReference type="EMBL" id="LT670844">
    <property type="protein sequence ID" value="SHJ49026.1"/>
    <property type="molecule type" value="Genomic_DNA"/>
</dbReference>
<evidence type="ECO:0000313" key="2">
    <source>
        <dbReference type="Proteomes" id="UP000189935"/>
    </source>
</evidence>
<sequence>MATQIVMDHTGDTRHHFDATDTKNLLKAEERFKKLTGSGFTAAVRDASGKVTVTRAFDPNAEETLFFPRLVGG</sequence>
<reference evidence="1 2" key="1">
    <citation type="submission" date="2016-11" db="EMBL/GenBank/DDBJ databases">
        <authorList>
            <person name="Jaros S."/>
            <person name="Januszkiewicz K."/>
            <person name="Wedrychowicz H."/>
        </authorList>
    </citation>
    <scope>NUCLEOTIDE SEQUENCE [LARGE SCALE GENOMIC DNA]</scope>
    <source>
        <strain evidence="1 2">GAS499</strain>
    </source>
</reference>
<organism evidence="1 2">
    <name type="scientific">Bradyrhizobium lablabi</name>
    <dbReference type="NCBI Taxonomy" id="722472"/>
    <lineage>
        <taxon>Bacteria</taxon>
        <taxon>Pseudomonadati</taxon>
        <taxon>Pseudomonadota</taxon>
        <taxon>Alphaproteobacteria</taxon>
        <taxon>Hyphomicrobiales</taxon>
        <taxon>Nitrobacteraceae</taxon>
        <taxon>Bradyrhizobium</taxon>
    </lineage>
</organism>
<evidence type="ECO:0000313" key="1">
    <source>
        <dbReference type="EMBL" id="SHJ49026.1"/>
    </source>
</evidence>
<accession>A0A1M6JQV0</accession>
<name>A0A1M6JQV0_9BRAD</name>
<dbReference type="RefSeq" id="WP_079544665.1">
    <property type="nucleotide sequence ID" value="NZ_LT670844.1"/>
</dbReference>
<dbReference type="Proteomes" id="UP000189935">
    <property type="component" value="Chromosome I"/>
</dbReference>
<gene>
    <name evidence="1" type="ORF">SAMN05444159_0749</name>
</gene>
<protein>
    <submittedName>
        <fullName evidence="1">Uncharacterized protein</fullName>
    </submittedName>
</protein>
<proteinExistence type="predicted"/>
<dbReference type="OrthoDB" id="8779602at2"/>